<feature type="region of interest" description="Disordered" evidence="1">
    <location>
        <begin position="1"/>
        <end position="40"/>
    </location>
</feature>
<feature type="compositionally biased region" description="Pro residues" evidence="1">
    <location>
        <begin position="23"/>
        <end position="36"/>
    </location>
</feature>
<organism evidence="2">
    <name type="scientific">Nymphaea colorata</name>
    <name type="common">pocket water lily</name>
    <dbReference type="NCBI Taxonomy" id="210225"/>
    <lineage>
        <taxon>Eukaryota</taxon>
        <taxon>Viridiplantae</taxon>
        <taxon>Streptophyta</taxon>
        <taxon>Embryophyta</taxon>
        <taxon>Tracheophyta</taxon>
        <taxon>Spermatophyta</taxon>
        <taxon>Magnoliopsida</taxon>
        <taxon>Nymphaeales</taxon>
        <taxon>Nymphaeaceae</taxon>
        <taxon>Nymphaea</taxon>
    </lineage>
</organism>
<evidence type="ECO:0000256" key="1">
    <source>
        <dbReference type="SAM" id="MobiDB-lite"/>
    </source>
</evidence>
<dbReference type="EMBL" id="LR722140">
    <property type="protein sequence ID" value="VVW88343.1"/>
    <property type="molecule type" value="Genomic_DNA"/>
</dbReference>
<sequence length="64" mass="7155">MSYHMMGQRPSYDPMNGSYPPQQFNPPPQSMYPPPQQNTSIALFHIPNDATNSLYVDGIPNDAS</sequence>
<protein>
    <submittedName>
        <fullName evidence="2">Uncharacterized protein</fullName>
    </submittedName>
</protein>
<reference evidence="2" key="1">
    <citation type="submission" date="2019-09" db="EMBL/GenBank/DDBJ databases">
        <authorList>
            <person name="Zhang L."/>
        </authorList>
    </citation>
    <scope>NUCLEOTIDE SEQUENCE</scope>
</reference>
<evidence type="ECO:0000313" key="2">
    <source>
        <dbReference type="EMBL" id="VVW88343.1"/>
    </source>
</evidence>
<accession>A0A5K1HK70</accession>
<dbReference type="AlphaFoldDB" id="A0A5K1HK70"/>
<gene>
    <name evidence="2" type="ORF">NYM_LOCUS30055</name>
</gene>
<proteinExistence type="predicted"/>
<name>A0A5K1HK70_9MAGN</name>